<dbReference type="InterPro" id="IPR010221">
    <property type="entry name" value="VCBS_dom"/>
</dbReference>
<dbReference type="AlphaFoldDB" id="I5BUW6"/>
<name>I5BUW6_9HYPH</name>
<dbReference type="Pfam" id="PF17963">
    <property type="entry name" value="Big_9"/>
    <property type="match status" value="2"/>
</dbReference>
<feature type="region of interest" description="Disordered" evidence="1">
    <location>
        <begin position="479"/>
        <end position="514"/>
    </location>
</feature>
<reference evidence="2 3" key="1">
    <citation type="journal article" date="2012" name="J. Bacteriol.">
        <title>Genome Sequence of Nitratireductor aquibiodomus Strain RA22.</title>
        <authorList>
            <person name="Singh A."/>
            <person name="Jangir P.K."/>
            <person name="Kumari C."/>
            <person name="Sharma R."/>
        </authorList>
    </citation>
    <scope>NUCLEOTIDE SEQUENCE [LARGE SCALE GENOMIC DNA]</scope>
    <source>
        <strain evidence="2 3">RA22</strain>
    </source>
</reference>
<feature type="region of interest" description="Disordered" evidence="1">
    <location>
        <begin position="36"/>
        <end position="70"/>
    </location>
</feature>
<organism evidence="2 3">
    <name type="scientific">Nitratireductor aquibiodomus RA22</name>
    <dbReference type="NCBI Taxonomy" id="1189611"/>
    <lineage>
        <taxon>Bacteria</taxon>
        <taxon>Pseudomonadati</taxon>
        <taxon>Pseudomonadota</taxon>
        <taxon>Alphaproteobacteria</taxon>
        <taxon>Hyphomicrobiales</taxon>
        <taxon>Phyllobacteriaceae</taxon>
        <taxon>Nitratireductor</taxon>
    </lineage>
</organism>
<feature type="compositionally biased region" description="Acidic residues" evidence="1">
    <location>
        <begin position="493"/>
        <end position="504"/>
    </location>
</feature>
<protein>
    <submittedName>
        <fullName evidence="2">Outer membrane adhesin-like protein</fullName>
    </submittedName>
</protein>
<accession>I5BUW6</accession>
<evidence type="ECO:0000313" key="3">
    <source>
        <dbReference type="Proteomes" id="UP000004622"/>
    </source>
</evidence>
<evidence type="ECO:0000313" key="2">
    <source>
        <dbReference type="EMBL" id="EIM73368.1"/>
    </source>
</evidence>
<feature type="non-terminal residue" evidence="2">
    <location>
        <position position="720"/>
    </location>
</feature>
<dbReference type="Proteomes" id="UP000004622">
    <property type="component" value="Unassembled WGS sequence"/>
</dbReference>
<dbReference type="NCBIfam" id="TIGR01965">
    <property type="entry name" value="VCBS_repeat"/>
    <property type="match status" value="2"/>
</dbReference>
<dbReference type="RefSeq" id="WP_007009470.1">
    <property type="nucleotide sequence ID" value="NZ_AJXZ01000039.1"/>
</dbReference>
<gene>
    <name evidence="2" type="ORF">A33O_15693</name>
</gene>
<feature type="region of interest" description="Disordered" evidence="1">
    <location>
        <begin position="1"/>
        <end position="23"/>
    </location>
</feature>
<proteinExistence type="predicted"/>
<evidence type="ECO:0000256" key="1">
    <source>
        <dbReference type="SAM" id="MobiDB-lite"/>
    </source>
</evidence>
<comment type="caution">
    <text evidence="2">The sequence shown here is derived from an EMBL/GenBank/DDBJ whole genome shotgun (WGS) entry which is preliminary data.</text>
</comment>
<dbReference type="EMBL" id="AJXZ01000039">
    <property type="protein sequence ID" value="EIM73368.1"/>
    <property type="molecule type" value="Genomic_DNA"/>
</dbReference>
<sequence length="720" mass="71900">MASQDRTNTTDDRKIATEQSADDRLNQLEQTALQIAQNDSAGEPVPVDPAAGQPAETSVAPDVPETVTPDADNIVRLPEGVSIDEIKLDGDNLVLVQRDGLSITILNAALRIPTFLIGDVEIPELALTAALQANGIDVAAGPDGALTVVSATSQSGGGNFTTPNAGIGDAGPVIDLLPPTALQFGALERRELFPALREDRENDIPELSIVSIGTPPGKVNESALASGSGGGTTTTAGNVLVDPGNDGLASLVVTNADGLSVDVTGGGRVDGAYGTLFVTPNGDGTYRFEYVLSQNTTDHDGSGKTGGDDVVRDVFKFVVTDGNGDTATDNLTITITDDGPIAVDDTDTIAAGAFGPVAGNLITDAEANGDNGADTPGADGASVSSVIATTAEGPASAVGTDTVVEGLYGVLTISADGSYSYARNPGTAGGVQDVFTYTLKDGDGDTDTATLTIDIGDASVEIRTPGVEEDGTIVFERGLAERGAEPAGSGESADGDGTDNDDPSEATSGTVTFTAPDGVQSVSVAGTALALGDPFPQTVSSDATGTLVVTGYSYNAVTGQGSISYSYTLTDNTLADPDGVSFGVTVTDADGDSQSGTIDIAIIDDAPVAVADTDSIGAGQFGPAAGNVITDAEGDGGADTVGADDASVVGVAAGNTGADLDNAGTVGTVIQGAYGKLTLNADGSYSYTRDAGTKGGVSDVFTYTLKDGDGDLTHTTLTIA</sequence>
<feature type="compositionally biased region" description="Basic and acidic residues" evidence="1">
    <location>
        <begin position="8"/>
        <end position="23"/>
    </location>
</feature>